<reference evidence="2" key="1">
    <citation type="submission" date="2022-11" db="UniProtKB">
        <authorList>
            <consortium name="WormBaseParasite"/>
        </authorList>
    </citation>
    <scope>IDENTIFICATION</scope>
</reference>
<evidence type="ECO:0000313" key="1">
    <source>
        <dbReference type="Proteomes" id="UP000887580"/>
    </source>
</evidence>
<proteinExistence type="predicted"/>
<protein>
    <submittedName>
        <fullName evidence="2">ADP-ribosylglycohydrolase</fullName>
    </submittedName>
</protein>
<accession>A0AC35GRT4</accession>
<sequence length="376" mass="41526">MPNEEEMKRIWGAFYGQVIGDALGVTCEFMNVEKTIARISAIRAKAGRKEKDTILPMIGCEERSIKAGQFTDDTEMALSLARSIIAKKKFDKIDVACAYSYWLCATQPSDSGITTQQALKTDIFYQSDLKITPSWREEISEEQKKQVYEKIQNNVLSFNNKSLSNGALMRISPLAIAFRNLDVKDLRELAKSDSSLTHANPIVGDAVATYCVALAALLKGKSNTEAYEEALASAETLMVREYLKDAKTHDIPVKLFQEDFSKPFTVINGDGHQQGYLGIAFQSAFYQLLYAKSFASGLEDAIARGGDTDTNGCIVGALIGARFGVDEIPKEWIKTVKSAEPCKLSFNGARKSMDLSFLSIKDIDILVPELANICKM</sequence>
<evidence type="ECO:0000313" key="2">
    <source>
        <dbReference type="WBParaSite" id="PS1159_v2.g8096.t1"/>
    </source>
</evidence>
<organism evidence="1 2">
    <name type="scientific">Panagrolaimus sp. PS1159</name>
    <dbReference type="NCBI Taxonomy" id="55785"/>
    <lineage>
        <taxon>Eukaryota</taxon>
        <taxon>Metazoa</taxon>
        <taxon>Ecdysozoa</taxon>
        <taxon>Nematoda</taxon>
        <taxon>Chromadorea</taxon>
        <taxon>Rhabditida</taxon>
        <taxon>Tylenchina</taxon>
        <taxon>Panagrolaimomorpha</taxon>
        <taxon>Panagrolaimoidea</taxon>
        <taxon>Panagrolaimidae</taxon>
        <taxon>Panagrolaimus</taxon>
    </lineage>
</organism>
<name>A0AC35GRT4_9BILA</name>
<dbReference type="WBParaSite" id="PS1159_v2.g8096.t1">
    <property type="protein sequence ID" value="PS1159_v2.g8096.t1"/>
    <property type="gene ID" value="PS1159_v2.g8096"/>
</dbReference>
<dbReference type="Proteomes" id="UP000887580">
    <property type="component" value="Unplaced"/>
</dbReference>